<dbReference type="GO" id="GO:0005886">
    <property type="term" value="C:plasma membrane"/>
    <property type="evidence" value="ECO:0007669"/>
    <property type="project" value="UniProtKB-ARBA"/>
</dbReference>
<dbReference type="InterPro" id="IPR027417">
    <property type="entry name" value="P-loop_NTPase"/>
</dbReference>
<comment type="similarity">
    <text evidence="2">Belongs to the CpsD/CapB family.</text>
</comment>
<comment type="catalytic activity">
    <reaction evidence="11">
        <text>L-tyrosyl-[protein] + ATP = O-phospho-L-tyrosyl-[protein] + ADP + H(+)</text>
        <dbReference type="Rhea" id="RHEA:10596"/>
        <dbReference type="Rhea" id="RHEA-COMP:10136"/>
        <dbReference type="Rhea" id="RHEA-COMP:20101"/>
        <dbReference type="ChEBI" id="CHEBI:15378"/>
        <dbReference type="ChEBI" id="CHEBI:30616"/>
        <dbReference type="ChEBI" id="CHEBI:46858"/>
        <dbReference type="ChEBI" id="CHEBI:61978"/>
        <dbReference type="ChEBI" id="CHEBI:456216"/>
        <dbReference type="EC" id="2.7.10.2"/>
    </reaction>
</comment>
<dbReference type="GO" id="GO:0004715">
    <property type="term" value="F:non-membrane spanning protein tyrosine kinase activity"/>
    <property type="evidence" value="ECO:0007669"/>
    <property type="project" value="UniProtKB-EC"/>
</dbReference>
<dbReference type="Proteomes" id="UP000187499">
    <property type="component" value="Chromosome"/>
</dbReference>
<evidence type="ECO:0000313" key="13">
    <source>
        <dbReference type="Proteomes" id="UP000187499"/>
    </source>
</evidence>
<dbReference type="EC" id="2.7.10.2" evidence="3"/>
<evidence type="ECO:0000256" key="5">
    <source>
        <dbReference type="ARBA" id="ARBA00022741"/>
    </source>
</evidence>
<dbReference type="GO" id="GO:0005524">
    <property type="term" value="F:ATP binding"/>
    <property type="evidence" value="ECO:0007669"/>
    <property type="project" value="UniProtKB-KW"/>
</dbReference>
<dbReference type="InterPro" id="IPR033756">
    <property type="entry name" value="YlxH/NBP35"/>
</dbReference>
<keyword evidence="5" id="KW-0547">Nucleotide-binding</keyword>
<accession>A0A1P8Q251</accession>
<evidence type="ECO:0000256" key="6">
    <source>
        <dbReference type="ARBA" id="ARBA00022777"/>
    </source>
</evidence>
<dbReference type="STRING" id="1847728.BTM29_04990"/>
<evidence type="ECO:0000256" key="7">
    <source>
        <dbReference type="ARBA" id="ARBA00022840"/>
    </source>
</evidence>
<dbReference type="SUPFAM" id="SSF52540">
    <property type="entry name" value="P-loop containing nucleoside triphosphate hydrolases"/>
    <property type="match status" value="1"/>
</dbReference>
<keyword evidence="9" id="KW-0829">Tyrosine-protein kinase</keyword>
<dbReference type="Pfam" id="PF10609">
    <property type="entry name" value="ParA"/>
    <property type="match status" value="1"/>
</dbReference>
<keyword evidence="7" id="KW-0067">ATP-binding</keyword>
<evidence type="ECO:0000313" key="12">
    <source>
        <dbReference type="EMBL" id="APX71950.1"/>
    </source>
</evidence>
<dbReference type="Gene3D" id="3.40.50.300">
    <property type="entry name" value="P-loop containing nucleotide triphosphate hydrolases"/>
    <property type="match status" value="1"/>
</dbReference>
<evidence type="ECO:0000256" key="2">
    <source>
        <dbReference type="ARBA" id="ARBA00007316"/>
    </source>
</evidence>
<dbReference type="EMBL" id="CP019323">
    <property type="protein sequence ID" value="APX71950.1"/>
    <property type="molecule type" value="Genomic_DNA"/>
</dbReference>
<evidence type="ECO:0000256" key="10">
    <source>
        <dbReference type="ARBA" id="ARBA00023169"/>
    </source>
</evidence>
<evidence type="ECO:0000256" key="1">
    <source>
        <dbReference type="ARBA" id="ARBA00005132"/>
    </source>
</evidence>
<proteinExistence type="inferred from homology"/>
<comment type="pathway">
    <text evidence="1">Capsule biogenesis; capsule polysaccharide biosynthesis.</text>
</comment>
<evidence type="ECO:0000256" key="4">
    <source>
        <dbReference type="ARBA" id="ARBA00022679"/>
    </source>
</evidence>
<dbReference type="GO" id="GO:0000271">
    <property type="term" value="P:polysaccharide biosynthetic process"/>
    <property type="evidence" value="ECO:0007669"/>
    <property type="project" value="UniProtKB-KW"/>
</dbReference>
<organism evidence="12 13">
    <name type="scientific">Companilactobacillus allii</name>
    <dbReference type="NCBI Taxonomy" id="1847728"/>
    <lineage>
        <taxon>Bacteria</taxon>
        <taxon>Bacillati</taxon>
        <taxon>Bacillota</taxon>
        <taxon>Bacilli</taxon>
        <taxon>Lactobacillales</taxon>
        <taxon>Lactobacillaceae</taxon>
        <taxon>Companilactobacillus</taxon>
    </lineage>
</organism>
<name>A0A1P8Q251_9LACO</name>
<dbReference type="CDD" id="cd05387">
    <property type="entry name" value="BY-kinase"/>
    <property type="match status" value="1"/>
</dbReference>
<dbReference type="AlphaFoldDB" id="A0A1P8Q251"/>
<dbReference type="KEGG" id="lalw:BTM29_04990"/>
<protein>
    <recommendedName>
        <fullName evidence="3">non-specific protein-tyrosine kinase</fullName>
        <ecNumber evidence="3">2.7.10.2</ecNumber>
    </recommendedName>
</protein>
<dbReference type="NCBIfam" id="TIGR01007">
    <property type="entry name" value="eps_fam"/>
    <property type="match status" value="1"/>
</dbReference>
<gene>
    <name evidence="12" type="ORF">BTM29_04990</name>
</gene>
<evidence type="ECO:0000256" key="9">
    <source>
        <dbReference type="ARBA" id="ARBA00023137"/>
    </source>
</evidence>
<dbReference type="RefSeq" id="WP_076614454.1">
    <property type="nucleotide sequence ID" value="NZ_CP019323.1"/>
</dbReference>
<dbReference type="PANTHER" id="PTHR32309:SF13">
    <property type="entry name" value="FERRIC ENTEROBACTIN TRANSPORT PROTEIN FEPE"/>
    <property type="match status" value="1"/>
</dbReference>
<keyword evidence="10" id="KW-0270">Exopolysaccharide synthesis</keyword>
<keyword evidence="4" id="KW-0808">Transferase</keyword>
<sequence length="259" mass="28241">MAFSLFKTKKQKQKLDNTSLKYGIGLVTYTDPKGQVSEQFKTVRTNIQFSAIDKKMKSLLFTSSDPSEGKSTVSNNVAVTWADQGSRVILVDADLRRPTVHKTFGVSNRKGLSSYLLGNATFEEIIQPTVIENLYVITSGPVPPNPSELLGSMRTQDLIVRLTDKFDLLILDAPPVNTVTDAQVLAARADGTILVVPQGIADKGGVRHAKEALETVNANILGAIMNRVTEQKSGGYYGGSYYGGYYGGYYGTEDKDKED</sequence>
<dbReference type="InterPro" id="IPR050445">
    <property type="entry name" value="Bact_polysacc_biosynth/exp"/>
</dbReference>
<evidence type="ECO:0000256" key="8">
    <source>
        <dbReference type="ARBA" id="ARBA00022903"/>
    </source>
</evidence>
<keyword evidence="13" id="KW-1185">Reference proteome</keyword>
<dbReference type="PANTHER" id="PTHR32309">
    <property type="entry name" value="TYROSINE-PROTEIN KINASE"/>
    <property type="match status" value="1"/>
</dbReference>
<reference evidence="13" key="1">
    <citation type="submission" date="2016-12" db="EMBL/GenBank/DDBJ databases">
        <authorList>
            <person name="Jung M.Y."/>
            <person name="Lee S.H."/>
        </authorList>
    </citation>
    <scope>NUCLEOTIDE SEQUENCE [LARGE SCALE GENOMIC DNA]</scope>
    <source>
        <strain evidence="13">WiKim39</strain>
    </source>
</reference>
<evidence type="ECO:0000256" key="11">
    <source>
        <dbReference type="ARBA" id="ARBA00051245"/>
    </source>
</evidence>
<evidence type="ECO:0000256" key="3">
    <source>
        <dbReference type="ARBA" id="ARBA00011903"/>
    </source>
</evidence>
<dbReference type="InterPro" id="IPR005702">
    <property type="entry name" value="Wzc-like_C"/>
</dbReference>
<keyword evidence="6" id="KW-0418">Kinase</keyword>
<dbReference type="FunFam" id="3.40.50.300:FF:000527">
    <property type="entry name" value="Tyrosine-protein kinase etk"/>
    <property type="match status" value="1"/>
</dbReference>
<keyword evidence="8" id="KW-0972">Capsule biogenesis/degradation</keyword>
<dbReference type="GO" id="GO:0042802">
    <property type="term" value="F:identical protein binding"/>
    <property type="evidence" value="ECO:0007669"/>
    <property type="project" value="UniProtKB-ARBA"/>
</dbReference>
<dbReference type="OrthoDB" id="9794577at2"/>